<evidence type="ECO:0000256" key="3">
    <source>
        <dbReference type="ARBA" id="ARBA00022833"/>
    </source>
</evidence>
<dbReference type="Pfam" id="PF04434">
    <property type="entry name" value="SWIM"/>
    <property type="match status" value="1"/>
</dbReference>
<accession>A0AAP0FW65</accession>
<dbReference type="AlphaFoldDB" id="A0AAP0FW65"/>
<keyword evidence="7" id="KW-1185">Reference proteome</keyword>
<dbReference type="PANTHER" id="PTHR47718:SF18">
    <property type="entry name" value="PROTEIN FAR1-RELATED SEQUENCE 5-LIKE"/>
    <property type="match status" value="1"/>
</dbReference>
<evidence type="ECO:0000313" key="7">
    <source>
        <dbReference type="Proteomes" id="UP001418222"/>
    </source>
</evidence>
<dbReference type="InterPro" id="IPR004330">
    <property type="entry name" value="FAR1_DNA_bnd_dom"/>
</dbReference>
<evidence type="ECO:0000256" key="2">
    <source>
        <dbReference type="ARBA" id="ARBA00022771"/>
    </source>
</evidence>
<feature type="domain" description="SWIM-type" evidence="5">
    <location>
        <begin position="366"/>
        <end position="401"/>
    </location>
</feature>
<dbReference type="PROSITE" id="PS50966">
    <property type="entry name" value="ZF_SWIM"/>
    <property type="match status" value="1"/>
</dbReference>
<dbReference type="InterPro" id="IPR007527">
    <property type="entry name" value="Znf_SWIM"/>
</dbReference>
<proteinExistence type="predicted"/>
<gene>
    <name evidence="6" type="primary">FRS5</name>
    <name evidence="6" type="ORF">KSP39_PZI021788</name>
</gene>
<dbReference type="Pfam" id="PF10551">
    <property type="entry name" value="MULE"/>
    <property type="match status" value="2"/>
</dbReference>
<evidence type="ECO:0000256" key="1">
    <source>
        <dbReference type="ARBA" id="ARBA00022723"/>
    </source>
</evidence>
<evidence type="ECO:0000313" key="6">
    <source>
        <dbReference type="EMBL" id="KAK8919006.1"/>
    </source>
</evidence>
<dbReference type="Proteomes" id="UP001418222">
    <property type="component" value="Unassembled WGS sequence"/>
</dbReference>
<name>A0AAP0FW65_9ASPA</name>
<protein>
    <submittedName>
        <fullName evidence="6">Protein FAR1-RELATED SEQUENCE 5</fullName>
    </submittedName>
</protein>
<dbReference type="Pfam" id="PF03101">
    <property type="entry name" value="FAR1"/>
    <property type="match status" value="1"/>
</dbReference>
<sequence length="699" mass="80636">MKEQVGGYENVGFTCVDARNYVRDLKALIADSDAQMFIQNFKNLQQHNSSFYYAYELDADDHLKCVFWADEIARNNFSVFGDLLSFDTTYNTNKYSMIFAPFTGLNHHRLSISFGAALLANEKTESFCWLFEKFLDCMGANEPVLIVTDQDPAMRSAIEKTFKTTKHRFCMWHIMKKLSEKVGGDLNANINFQRRFKSCVWNSETSDEFETNWSAIISDYNLSHNDWLLHMFELRKMWIPVYLQDIPLSGLLRTTSRSESENSFFGNFVNNKLGLIEFYSRFDNAMEAQRQRELKAEHKTLNGKPNIRTGLAIEKHASSLYTHKNFFIFQDELWASCIGCGVKSSQELNDSCTFIITNSSDPNNKYREVVYSSSNTTCSCKMFESQGIPCRHILLVLKGQGINELPAYCITPRWGKLATSKPNYEEPYVGQIFNDLDAIYNFYNAYARKLGFGVRKNSSTISKVSGKRIWKNYVCDKAGVKFCRPIDSSEEIKRLRETRSCCLAKLDVRKFDDDKWIVTNFIKEHNHELDTPRRTLKHRSHHISHKNAIAKSLMKQLHGSGIGPSIIAKTLNATGLDNNISAQNVTDHVRNQRKYQVGFQGQYVYQYLQTQQAKDPNFYFSLELDNNEILRSIFCADSCARNDYIMFGDVIIFDVTYKTNNLSLSFAPFTGVNHHRKSILLGCVLLFDETEETFTWLFQ</sequence>
<keyword evidence="2 4" id="KW-0863">Zinc-finger</keyword>
<organism evidence="6 7">
    <name type="scientific">Platanthera zijinensis</name>
    <dbReference type="NCBI Taxonomy" id="2320716"/>
    <lineage>
        <taxon>Eukaryota</taxon>
        <taxon>Viridiplantae</taxon>
        <taxon>Streptophyta</taxon>
        <taxon>Embryophyta</taxon>
        <taxon>Tracheophyta</taxon>
        <taxon>Spermatophyta</taxon>
        <taxon>Magnoliopsida</taxon>
        <taxon>Liliopsida</taxon>
        <taxon>Asparagales</taxon>
        <taxon>Orchidaceae</taxon>
        <taxon>Orchidoideae</taxon>
        <taxon>Orchideae</taxon>
        <taxon>Orchidinae</taxon>
        <taxon>Platanthera</taxon>
    </lineage>
</organism>
<reference evidence="6 7" key="1">
    <citation type="journal article" date="2022" name="Nat. Plants">
        <title>Genomes of leafy and leafless Platanthera orchids illuminate the evolution of mycoheterotrophy.</title>
        <authorList>
            <person name="Li M.H."/>
            <person name="Liu K.W."/>
            <person name="Li Z."/>
            <person name="Lu H.C."/>
            <person name="Ye Q.L."/>
            <person name="Zhang D."/>
            <person name="Wang J.Y."/>
            <person name="Li Y.F."/>
            <person name="Zhong Z.M."/>
            <person name="Liu X."/>
            <person name="Yu X."/>
            <person name="Liu D.K."/>
            <person name="Tu X.D."/>
            <person name="Liu B."/>
            <person name="Hao Y."/>
            <person name="Liao X.Y."/>
            <person name="Jiang Y.T."/>
            <person name="Sun W.H."/>
            <person name="Chen J."/>
            <person name="Chen Y.Q."/>
            <person name="Ai Y."/>
            <person name="Zhai J.W."/>
            <person name="Wu S.S."/>
            <person name="Zhou Z."/>
            <person name="Hsiao Y.Y."/>
            <person name="Wu W.L."/>
            <person name="Chen Y.Y."/>
            <person name="Lin Y.F."/>
            <person name="Hsu J.L."/>
            <person name="Li C.Y."/>
            <person name="Wang Z.W."/>
            <person name="Zhao X."/>
            <person name="Zhong W.Y."/>
            <person name="Ma X.K."/>
            <person name="Ma L."/>
            <person name="Huang J."/>
            <person name="Chen G.Z."/>
            <person name="Huang M.Z."/>
            <person name="Huang L."/>
            <person name="Peng D.H."/>
            <person name="Luo Y.B."/>
            <person name="Zou S.Q."/>
            <person name="Chen S.P."/>
            <person name="Lan S."/>
            <person name="Tsai W.C."/>
            <person name="Van de Peer Y."/>
            <person name="Liu Z.J."/>
        </authorList>
    </citation>
    <scope>NUCLEOTIDE SEQUENCE [LARGE SCALE GENOMIC DNA]</scope>
    <source>
        <strain evidence="6">Lor287</strain>
    </source>
</reference>
<dbReference type="SMART" id="SM00575">
    <property type="entry name" value="ZnF_PMZ"/>
    <property type="match status" value="1"/>
</dbReference>
<dbReference type="InterPro" id="IPR018289">
    <property type="entry name" value="MULE_transposase_dom"/>
</dbReference>
<keyword evidence="1" id="KW-0479">Metal-binding</keyword>
<comment type="caution">
    <text evidence="6">The sequence shown here is derived from an EMBL/GenBank/DDBJ whole genome shotgun (WGS) entry which is preliminary data.</text>
</comment>
<evidence type="ECO:0000256" key="4">
    <source>
        <dbReference type="PROSITE-ProRule" id="PRU00325"/>
    </source>
</evidence>
<dbReference type="GO" id="GO:0008270">
    <property type="term" value="F:zinc ion binding"/>
    <property type="evidence" value="ECO:0007669"/>
    <property type="project" value="UniProtKB-KW"/>
</dbReference>
<dbReference type="InterPro" id="IPR006564">
    <property type="entry name" value="Znf_PMZ"/>
</dbReference>
<keyword evidence="3" id="KW-0862">Zinc</keyword>
<dbReference type="EMBL" id="JBBWWQ010000019">
    <property type="protein sequence ID" value="KAK8919006.1"/>
    <property type="molecule type" value="Genomic_DNA"/>
</dbReference>
<evidence type="ECO:0000259" key="5">
    <source>
        <dbReference type="PROSITE" id="PS50966"/>
    </source>
</evidence>
<dbReference type="PANTHER" id="PTHR47718">
    <property type="entry name" value="OS01G0519700 PROTEIN"/>
    <property type="match status" value="1"/>
</dbReference>